<reference evidence="2" key="1">
    <citation type="submission" date="2015-04" db="UniProtKB">
        <authorList>
            <consortium name="EnsemblPlants"/>
        </authorList>
    </citation>
    <scope>IDENTIFICATION</scope>
</reference>
<protein>
    <submittedName>
        <fullName evidence="2">Uncharacterized protein</fullName>
    </submittedName>
</protein>
<sequence>MELGEEQKEREISAKFKDKIIKEMIHKEDSNKSTDQSQIINKSREKKKNQEDPGIITNRKKSMKDNN</sequence>
<dbReference type="Proteomes" id="UP000026961">
    <property type="component" value="Chromosome 5"/>
</dbReference>
<evidence type="ECO:0000313" key="3">
    <source>
        <dbReference type="Proteomes" id="UP000026961"/>
    </source>
</evidence>
<reference evidence="2" key="2">
    <citation type="submission" date="2018-05" db="EMBL/GenBank/DDBJ databases">
        <title>OgluRS3 (Oryza glumaepatula Reference Sequence Version 3).</title>
        <authorList>
            <person name="Zhang J."/>
            <person name="Kudrna D."/>
            <person name="Lee S."/>
            <person name="Talag J."/>
            <person name="Welchert J."/>
            <person name="Wing R.A."/>
        </authorList>
    </citation>
    <scope>NUCLEOTIDE SEQUENCE [LARGE SCALE GENOMIC DNA]</scope>
</reference>
<evidence type="ECO:0000313" key="2">
    <source>
        <dbReference type="EnsemblPlants" id="OGLUM05G23960.1"/>
    </source>
</evidence>
<organism evidence="2">
    <name type="scientific">Oryza glumipatula</name>
    <dbReference type="NCBI Taxonomy" id="40148"/>
    <lineage>
        <taxon>Eukaryota</taxon>
        <taxon>Viridiplantae</taxon>
        <taxon>Streptophyta</taxon>
        <taxon>Embryophyta</taxon>
        <taxon>Tracheophyta</taxon>
        <taxon>Spermatophyta</taxon>
        <taxon>Magnoliopsida</taxon>
        <taxon>Liliopsida</taxon>
        <taxon>Poales</taxon>
        <taxon>Poaceae</taxon>
        <taxon>BOP clade</taxon>
        <taxon>Oryzoideae</taxon>
        <taxon>Oryzeae</taxon>
        <taxon>Oryzinae</taxon>
        <taxon>Oryza</taxon>
    </lineage>
</organism>
<proteinExistence type="predicted"/>
<evidence type="ECO:0000256" key="1">
    <source>
        <dbReference type="SAM" id="MobiDB-lite"/>
    </source>
</evidence>
<feature type="compositionally biased region" description="Basic and acidic residues" evidence="1">
    <location>
        <begin position="23"/>
        <end position="32"/>
    </location>
</feature>
<dbReference type="Gramene" id="OGLUM05G23960.1">
    <property type="protein sequence ID" value="OGLUM05G23960.1"/>
    <property type="gene ID" value="OGLUM05G23960"/>
</dbReference>
<name>A0A0E0A1K8_9ORYZ</name>
<feature type="region of interest" description="Disordered" evidence="1">
    <location>
        <begin position="23"/>
        <end position="67"/>
    </location>
</feature>
<keyword evidence="3" id="KW-1185">Reference proteome</keyword>
<dbReference type="EnsemblPlants" id="OGLUM05G23960.1">
    <property type="protein sequence ID" value="OGLUM05G23960.1"/>
    <property type="gene ID" value="OGLUM05G23960"/>
</dbReference>
<accession>A0A0E0A1K8</accession>
<dbReference type="AlphaFoldDB" id="A0A0E0A1K8"/>
<dbReference type="HOGENOM" id="CLU_2816589_0_0_1"/>
<feature type="compositionally biased region" description="Basic residues" evidence="1">
    <location>
        <begin position="58"/>
        <end position="67"/>
    </location>
</feature>